<comment type="caution">
    <text evidence="6">The sequence shown here is derived from an EMBL/GenBank/DDBJ whole genome shotgun (WGS) entry which is preliminary data.</text>
</comment>
<feature type="domain" description="RNA polymerase subunit H/Rpb5 C-terminal" evidence="4">
    <location>
        <begin position="160"/>
        <end position="232"/>
    </location>
</feature>
<dbReference type="InterPro" id="IPR005571">
    <property type="entry name" value="RNA_pol_Rpb5_N"/>
</dbReference>
<dbReference type="InterPro" id="IPR036710">
    <property type="entry name" value="RNA_pol_Rpb5_N_sf"/>
</dbReference>
<dbReference type="EMBL" id="JAKUCV010006426">
    <property type="protein sequence ID" value="KAJ4827390.1"/>
    <property type="molecule type" value="Genomic_DNA"/>
</dbReference>
<dbReference type="GO" id="GO:0042797">
    <property type="term" value="P:tRNA transcription by RNA polymerase III"/>
    <property type="evidence" value="ECO:0007669"/>
    <property type="project" value="TreeGrafter"/>
</dbReference>
<dbReference type="SUPFAM" id="SSF53036">
    <property type="entry name" value="Eukaryotic RPB5 N-terminal domain"/>
    <property type="match status" value="1"/>
</dbReference>
<dbReference type="InterPro" id="IPR035913">
    <property type="entry name" value="RPB5-like_sf"/>
</dbReference>
<dbReference type="FunFam" id="3.90.940.20:FF:000001">
    <property type="entry name" value="DNA-directed RNA polymerases I, II, and III subunit RPABC1"/>
    <property type="match status" value="1"/>
</dbReference>
<reference evidence="6" key="2">
    <citation type="journal article" date="2023" name="Plants (Basel)">
        <title>Annotation of the Turnera subulata (Passifloraceae) Draft Genome Reveals the S-Locus Evolved after the Divergence of Turneroideae from Passifloroideae in a Stepwise Manner.</title>
        <authorList>
            <person name="Henning P.M."/>
            <person name="Roalson E.H."/>
            <person name="Mir W."/>
            <person name="McCubbin A.G."/>
            <person name="Shore J.S."/>
        </authorList>
    </citation>
    <scope>NUCLEOTIDE SEQUENCE</scope>
    <source>
        <strain evidence="6">F60SS</strain>
    </source>
</reference>
<reference evidence="6" key="1">
    <citation type="submission" date="2022-02" db="EMBL/GenBank/DDBJ databases">
        <authorList>
            <person name="Henning P.M."/>
            <person name="McCubbin A.G."/>
            <person name="Shore J.S."/>
        </authorList>
    </citation>
    <scope>NUCLEOTIDE SEQUENCE</scope>
    <source>
        <strain evidence="6">F60SS</strain>
        <tissue evidence="6">Leaves</tissue>
    </source>
</reference>
<sequence length="233" mass="26832">MEEEELLNIGGGFEEVVDSESSKCLSSFVDKGSIDSHRYYLARRTVLEMFRDRGYSVPSSEIDFSLQQFRATFSDSPDVDRLAFSATHSSDPSKRIMLVFCGPGIVKIATVRHIVSQIVNRDGLSGLVLVIHSNLTKQAEKALEVFSFKVETFWITDLLINISKHVLKPRHQILNDEEKKRLLEKYKIQDKQLPRLSMDDAIVRYYGLQKGQVLKFMYDGNITESYFTYRCVW</sequence>
<keyword evidence="7" id="KW-1185">Reference proteome</keyword>
<name>A0A9Q0FAW4_9ROSI</name>
<evidence type="ECO:0000259" key="4">
    <source>
        <dbReference type="Pfam" id="PF01191"/>
    </source>
</evidence>
<dbReference type="OrthoDB" id="248779at2759"/>
<dbReference type="Gene3D" id="3.90.940.20">
    <property type="entry name" value="RPB5-like RNA polymerase subunit"/>
    <property type="match status" value="1"/>
</dbReference>
<accession>A0A9Q0FAW4</accession>
<dbReference type="InterPro" id="IPR014381">
    <property type="entry name" value="Arch_Rpo5/euc_Rpb5"/>
</dbReference>
<dbReference type="GO" id="GO:0006362">
    <property type="term" value="P:transcription elongation by RNA polymerase I"/>
    <property type="evidence" value="ECO:0007669"/>
    <property type="project" value="TreeGrafter"/>
</dbReference>
<dbReference type="PANTHER" id="PTHR10535">
    <property type="entry name" value="DNA-DIRECTED RNA POLYMERASES I, II, AND III SUBUNIT RPABC1"/>
    <property type="match status" value="1"/>
</dbReference>
<evidence type="ECO:0000313" key="6">
    <source>
        <dbReference type="EMBL" id="KAJ4827390.1"/>
    </source>
</evidence>
<dbReference type="GO" id="GO:0055029">
    <property type="term" value="C:nuclear DNA-directed RNA polymerase complex"/>
    <property type="evidence" value="ECO:0007669"/>
    <property type="project" value="UniProtKB-ARBA"/>
</dbReference>
<feature type="domain" description="RNA polymerase Rpb5 N-terminal" evidence="5">
    <location>
        <begin position="36"/>
        <end position="117"/>
    </location>
</feature>
<dbReference type="PANTHER" id="PTHR10535:SF2">
    <property type="entry name" value="DNA-DIRECTED RNA POLYMERASE V SUBUNIT 5A"/>
    <property type="match status" value="1"/>
</dbReference>
<protein>
    <recommendedName>
        <fullName evidence="8">RNA polymerase subunit H/Rpb5 C-terminal domain-containing protein</fullName>
    </recommendedName>
</protein>
<evidence type="ECO:0008006" key="8">
    <source>
        <dbReference type="Google" id="ProtNLM"/>
    </source>
</evidence>
<evidence type="ECO:0000259" key="5">
    <source>
        <dbReference type="Pfam" id="PF03871"/>
    </source>
</evidence>
<dbReference type="InterPro" id="IPR000783">
    <property type="entry name" value="RNA_pol_subH/Rpb5_C"/>
</dbReference>
<dbReference type="AlphaFoldDB" id="A0A9Q0FAW4"/>
<evidence type="ECO:0000256" key="1">
    <source>
        <dbReference type="ARBA" id="ARBA00004123"/>
    </source>
</evidence>
<evidence type="ECO:0000256" key="2">
    <source>
        <dbReference type="ARBA" id="ARBA00023242"/>
    </source>
</evidence>
<dbReference type="Pfam" id="PF01191">
    <property type="entry name" value="RNA_pol_Rpb5_C"/>
    <property type="match status" value="1"/>
</dbReference>
<dbReference type="Gene3D" id="3.40.1340.10">
    <property type="entry name" value="RNA polymerase, Rpb5, N-terminal domain"/>
    <property type="match status" value="1"/>
</dbReference>
<dbReference type="GO" id="GO:0003899">
    <property type="term" value="F:DNA-directed RNA polymerase activity"/>
    <property type="evidence" value="ECO:0007669"/>
    <property type="project" value="InterPro"/>
</dbReference>
<comment type="subcellular location">
    <subcellularLocation>
        <location evidence="1">Nucleus</location>
    </subcellularLocation>
</comment>
<dbReference type="PIRSF" id="PIRSF000747">
    <property type="entry name" value="RPB5"/>
    <property type="match status" value="1"/>
</dbReference>
<organism evidence="6 7">
    <name type="scientific">Turnera subulata</name>
    <dbReference type="NCBI Taxonomy" id="218843"/>
    <lineage>
        <taxon>Eukaryota</taxon>
        <taxon>Viridiplantae</taxon>
        <taxon>Streptophyta</taxon>
        <taxon>Embryophyta</taxon>
        <taxon>Tracheophyta</taxon>
        <taxon>Spermatophyta</taxon>
        <taxon>Magnoliopsida</taxon>
        <taxon>eudicotyledons</taxon>
        <taxon>Gunneridae</taxon>
        <taxon>Pentapetalae</taxon>
        <taxon>rosids</taxon>
        <taxon>fabids</taxon>
        <taxon>Malpighiales</taxon>
        <taxon>Passifloraceae</taxon>
        <taxon>Turnera</taxon>
    </lineage>
</organism>
<keyword evidence="2" id="KW-0539">Nucleus</keyword>
<comment type="similarity">
    <text evidence="3">Belongs to the archaeal Rpo5/eukaryotic RPB5 RNA polymerase subunit family.</text>
</comment>
<dbReference type="Proteomes" id="UP001141552">
    <property type="component" value="Unassembled WGS sequence"/>
</dbReference>
<dbReference type="Pfam" id="PF03871">
    <property type="entry name" value="RNA_pol_Rpb5_N"/>
    <property type="match status" value="1"/>
</dbReference>
<proteinExistence type="inferred from homology"/>
<dbReference type="GO" id="GO:0006366">
    <property type="term" value="P:transcription by RNA polymerase II"/>
    <property type="evidence" value="ECO:0007669"/>
    <property type="project" value="TreeGrafter"/>
</dbReference>
<evidence type="ECO:0000256" key="3">
    <source>
        <dbReference type="ARBA" id="ARBA00025765"/>
    </source>
</evidence>
<evidence type="ECO:0000313" key="7">
    <source>
        <dbReference type="Proteomes" id="UP001141552"/>
    </source>
</evidence>
<gene>
    <name evidence="6" type="ORF">Tsubulata_023258</name>
</gene>
<dbReference type="SUPFAM" id="SSF55287">
    <property type="entry name" value="RPB5-like RNA polymerase subunit"/>
    <property type="match status" value="1"/>
</dbReference>
<dbReference type="GO" id="GO:0003677">
    <property type="term" value="F:DNA binding"/>
    <property type="evidence" value="ECO:0007669"/>
    <property type="project" value="InterPro"/>
</dbReference>